<accession>A0A5C5UQB8</accession>
<gene>
    <name evidence="2" type="ORF">FRX94_02030</name>
</gene>
<reference evidence="2 3" key="1">
    <citation type="submission" date="2019-08" db="EMBL/GenBank/DDBJ databases">
        <authorList>
            <person name="Lei W."/>
        </authorList>
    </citation>
    <scope>NUCLEOTIDE SEQUENCE [LARGE SCALE GENOMIC DNA]</scope>
    <source>
        <strain evidence="2 3">CCUG 58627</strain>
    </source>
</reference>
<dbReference type="InterPro" id="IPR007345">
    <property type="entry name" value="Polysacch_pyruvyl_Trfase"/>
</dbReference>
<feature type="domain" description="Polysaccharide pyruvyl transferase" evidence="1">
    <location>
        <begin position="15"/>
        <end position="178"/>
    </location>
</feature>
<dbReference type="PANTHER" id="PTHR36836">
    <property type="entry name" value="COLANIC ACID BIOSYNTHESIS PROTEIN WCAK"/>
    <property type="match status" value="1"/>
</dbReference>
<evidence type="ECO:0000313" key="3">
    <source>
        <dbReference type="Proteomes" id="UP000320791"/>
    </source>
</evidence>
<evidence type="ECO:0000313" key="2">
    <source>
        <dbReference type="EMBL" id="TWT28691.1"/>
    </source>
</evidence>
<keyword evidence="3" id="KW-1185">Reference proteome</keyword>
<comment type="caution">
    <text evidence="2">The sequence shown here is derived from an EMBL/GenBank/DDBJ whole genome shotgun (WGS) entry which is preliminary data.</text>
</comment>
<dbReference type="OrthoDB" id="3733126at2"/>
<dbReference type="Pfam" id="PF04230">
    <property type="entry name" value="PS_pyruv_trans"/>
    <property type="match status" value="1"/>
</dbReference>
<dbReference type="RefSeq" id="WP_146323452.1">
    <property type="nucleotide sequence ID" value="NZ_BAABLR010000027.1"/>
</dbReference>
<proteinExistence type="predicted"/>
<name>A0A5C5UQB8_9CORY</name>
<organism evidence="2 3">
    <name type="scientific">Corynebacterium canis</name>
    <dbReference type="NCBI Taxonomy" id="679663"/>
    <lineage>
        <taxon>Bacteria</taxon>
        <taxon>Bacillati</taxon>
        <taxon>Actinomycetota</taxon>
        <taxon>Actinomycetes</taxon>
        <taxon>Mycobacteriales</taxon>
        <taxon>Corynebacteriaceae</taxon>
        <taxon>Corynebacterium</taxon>
    </lineage>
</organism>
<dbReference type="AlphaFoldDB" id="A0A5C5UQB8"/>
<sequence length="362" mass="40019">MSPKVLVLHAYSAHNRGDGLLVDRSIALLREAFGADVQLEMVASYPESFSYLGIPVYCAKPGRSGWNREYLRVLRRLNSYDLIVGVGGGCLRAGHPVEMAKTLLVMGPQIFAAGAARTPSVYLPQSIGPFRCGSAYLFRYLVGRITSYMLRDARSLAEIRQSNCVRLPDLALTSPEFTQAVRGFSEVDVDDTVVFTARAVHGSLPPGVRELYARLRQSDIPVVGFIQSAVGGNNDTEVQRSLTGAAEITPAEYLRQGPEYPARVVVAVRLHAALMALQAGHYVIHLAYERKGFAAFEDAGLSPWVHNVNTFDPECVLEQVKTLLTDETARAEYRKKVRERCDYLERCHAEMIEILQASVSQQ</sequence>
<dbReference type="EMBL" id="VOHM01000003">
    <property type="protein sequence ID" value="TWT28691.1"/>
    <property type="molecule type" value="Genomic_DNA"/>
</dbReference>
<dbReference type="PANTHER" id="PTHR36836:SF1">
    <property type="entry name" value="COLANIC ACID BIOSYNTHESIS PROTEIN WCAK"/>
    <property type="match status" value="1"/>
</dbReference>
<dbReference type="Proteomes" id="UP000320791">
    <property type="component" value="Unassembled WGS sequence"/>
</dbReference>
<evidence type="ECO:0000259" key="1">
    <source>
        <dbReference type="Pfam" id="PF04230"/>
    </source>
</evidence>
<protein>
    <recommendedName>
        <fullName evidence="1">Polysaccharide pyruvyl transferase domain-containing protein</fullName>
    </recommendedName>
</protein>